<proteinExistence type="predicted"/>
<sequence length="108" mass="11992">MRPPPPRISYSTTGAASPRIRFKAANWKKISSAAFEEEVIIDAEGGPLMLRRDGSTTFAYLTYVEAGYSGGSAHGFQKGWRYMTSTEQKVLVHMVAKRNRSTKELAGY</sequence>
<evidence type="ECO:0000313" key="1">
    <source>
        <dbReference type="EMBL" id="CAE7335907.1"/>
    </source>
</evidence>
<name>A0A812PHX7_SYMPI</name>
<dbReference type="EMBL" id="CAJNIZ010012603">
    <property type="protein sequence ID" value="CAE7335907.1"/>
    <property type="molecule type" value="Genomic_DNA"/>
</dbReference>
<comment type="caution">
    <text evidence="1">The sequence shown here is derived from an EMBL/GenBank/DDBJ whole genome shotgun (WGS) entry which is preliminary data.</text>
</comment>
<protein>
    <submittedName>
        <fullName evidence="1">GRIN2A protein</fullName>
    </submittedName>
</protein>
<dbReference type="OrthoDB" id="10559280at2759"/>
<evidence type="ECO:0000313" key="2">
    <source>
        <dbReference type="Proteomes" id="UP000649617"/>
    </source>
</evidence>
<accession>A0A812PHX7</accession>
<reference evidence="1" key="1">
    <citation type="submission" date="2021-02" db="EMBL/GenBank/DDBJ databases">
        <authorList>
            <person name="Dougan E. K."/>
            <person name="Rhodes N."/>
            <person name="Thang M."/>
            <person name="Chan C."/>
        </authorList>
    </citation>
    <scope>NUCLEOTIDE SEQUENCE</scope>
</reference>
<gene>
    <name evidence="1" type="primary">GRIN2A</name>
    <name evidence="1" type="ORF">SPIL2461_LOCUS7864</name>
</gene>
<keyword evidence="2" id="KW-1185">Reference proteome</keyword>
<organism evidence="1 2">
    <name type="scientific">Symbiodinium pilosum</name>
    <name type="common">Dinoflagellate</name>
    <dbReference type="NCBI Taxonomy" id="2952"/>
    <lineage>
        <taxon>Eukaryota</taxon>
        <taxon>Sar</taxon>
        <taxon>Alveolata</taxon>
        <taxon>Dinophyceae</taxon>
        <taxon>Suessiales</taxon>
        <taxon>Symbiodiniaceae</taxon>
        <taxon>Symbiodinium</taxon>
    </lineage>
</organism>
<dbReference type="AlphaFoldDB" id="A0A812PHX7"/>
<dbReference type="Proteomes" id="UP000649617">
    <property type="component" value="Unassembled WGS sequence"/>
</dbReference>